<keyword evidence="1" id="KW-0175">Coiled coil</keyword>
<protein>
    <submittedName>
        <fullName evidence="2">Uncharacterized protein</fullName>
    </submittedName>
</protein>
<dbReference type="EMBL" id="JAQHXR010000003">
    <property type="protein sequence ID" value="MDA3969218.1"/>
    <property type="molecule type" value="Genomic_DNA"/>
</dbReference>
<dbReference type="RefSeq" id="WP_271021548.1">
    <property type="nucleotide sequence ID" value="NZ_JAQHXR010000003.1"/>
</dbReference>
<gene>
    <name evidence="2" type="ORF">PF021_05945</name>
</gene>
<proteinExistence type="predicted"/>
<accession>A0ABT4VEU3</accession>
<evidence type="ECO:0000313" key="3">
    <source>
        <dbReference type="Proteomes" id="UP001210261"/>
    </source>
</evidence>
<keyword evidence="3" id="KW-1185">Reference proteome</keyword>
<comment type="caution">
    <text evidence="2">The sequence shown here is derived from an EMBL/GenBank/DDBJ whole genome shotgun (WGS) entry which is preliminary data.</text>
</comment>
<reference evidence="2 3" key="1">
    <citation type="submission" date="2023-01" db="EMBL/GenBank/DDBJ databases">
        <title>Description of Helicobacter ibis sp. nov. isolated from faecal droppings of black-faced ibis (Theristicus melanopis).</title>
        <authorList>
            <person name="Lopez-Cantillo M."/>
            <person name="Vidal-Veuthey B."/>
            <person name="Mella A."/>
            <person name="De La Haba R."/>
            <person name="Collado L."/>
        </authorList>
    </citation>
    <scope>NUCLEOTIDE SEQUENCE [LARGE SCALE GENOMIC DNA]</scope>
    <source>
        <strain evidence="2 3">A82</strain>
    </source>
</reference>
<dbReference type="Proteomes" id="UP001210261">
    <property type="component" value="Unassembled WGS sequence"/>
</dbReference>
<evidence type="ECO:0000313" key="2">
    <source>
        <dbReference type="EMBL" id="MDA3969218.1"/>
    </source>
</evidence>
<sequence length="309" mass="35513">MVLSSINNNANLFIRNNSSNNTNTESSFNAHIHNKDRLVSKSQERYDLMINGITYGGIFDDYILADKITNKLNNKINHSNKQQADEAKAFLQQEMKNFLEEHKELIEKARYAMDNLDVNSQEYKDIMVKNGGLELLSNLRFIEKNESIGDYDIKPDSYNNEVTFNGIIGSAIRKEIDFFGAMLPYISDDKADKITDALTTIYSYYLSGDNVEIDGKVYNYDVKPDKSHPLTYLAYLKEEPTNIQNNNISLESFLLSAQTNMQKSMFDVLDIRDNNTYNSNTKYYKESKYDSIIKDILSMREAKMREGAG</sequence>
<name>A0ABT4VEU3_9HELI</name>
<evidence type="ECO:0000256" key="1">
    <source>
        <dbReference type="SAM" id="Coils"/>
    </source>
</evidence>
<organism evidence="2 3">
    <name type="scientific">Helicobacter ibis</name>
    <dbReference type="NCBI Taxonomy" id="2962633"/>
    <lineage>
        <taxon>Bacteria</taxon>
        <taxon>Pseudomonadati</taxon>
        <taxon>Campylobacterota</taxon>
        <taxon>Epsilonproteobacteria</taxon>
        <taxon>Campylobacterales</taxon>
        <taxon>Helicobacteraceae</taxon>
        <taxon>Helicobacter</taxon>
    </lineage>
</organism>
<feature type="coiled-coil region" evidence="1">
    <location>
        <begin position="81"/>
        <end position="119"/>
    </location>
</feature>